<reference evidence="1 2" key="1">
    <citation type="submission" date="2019-12" db="EMBL/GenBank/DDBJ databases">
        <title>Genomic-based taxomic classification of the family Erythrobacteraceae.</title>
        <authorList>
            <person name="Xu L."/>
        </authorList>
    </citation>
    <scope>NUCLEOTIDE SEQUENCE [LARGE SCALE GENOMIC DNA]</scope>
    <source>
        <strain evidence="1 2">LMG 29519</strain>
    </source>
</reference>
<dbReference type="OrthoDB" id="9795973at2"/>
<organism evidence="1 2">
    <name type="scientific">Alteriqipengyuania halimionae</name>
    <dbReference type="NCBI Taxonomy" id="1926630"/>
    <lineage>
        <taxon>Bacteria</taxon>
        <taxon>Pseudomonadati</taxon>
        <taxon>Pseudomonadota</taxon>
        <taxon>Alphaproteobacteria</taxon>
        <taxon>Sphingomonadales</taxon>
        <taxon>Erythrobacteraceae</taxon>
        <taxon>Alteriqipengyuania</taxon>
    </lineage>
</organism>
<dbReference type="Proteomes" id="UP000429229">
    <property type="component" value="Unassembled WGS sequence"/>
</dbReference>
<evidence type="ECO:0000313" key="1">
    <source>
        <dbReference type="EMBL" id="MXP09920.1"/>
    </source>
</evidence>
<dbReference type="AlphaFoldDB" id="A0A6I4U1M4"/>
<dbReference type="EMBL" id="WTYR01000001">
    <property type="protein sequence ID" value="MXP09920.1"/>
    <property type="molecule type" value="Genomic_DNA"/>
</dbReference>
<name>A0A6I4U1M4_9SPHN</name>
<dbReference type="SUPFAM" id="SSF102400">
    <property type="entry name" value="DNA polymerase III chi subunit"/>
    <property type="match status" value="1"/>
</dbReference>
<comment type="caution">
    <text evidence="1">The sequence shown here is derived from an EMBL/GenBank/DDBJ whole genome shotgun (WGS) entry which is preliminary data.</text>
</comment>
<protein>
    <submittedName>
        <fullName evidence="1">DNA polymerase III subunit chi</fullName>
    </submittedName>
</protein>
<dbReference type="GO" id="GO:0032298">
    <property type="term" value="P:positive regulation of DNA-templated DNA replication initiation"/>
    <property type="evidence" value="ECO:0007669"/>
    <property type="project" value="TreeGrafter"/>
</dbReference>
<dbReference type="InterPro" id="IPR036768">
    <property type="entry name" value="PolIII_chi_sf"/>
</dbReference>
<dbReference type="GO" id="GO:0006260">
    <property type="term" value="P:DNA replication"/>
    <property type="evidence" value="ECO:0007669"/>
    <property type="project" value="InterPro"/>
</dbReference>
<evidence type="ECO:0000313" key="2">
    <source>
        <dbReference type="Proteomes" id="UP000429229"/>
    </source>
</evidence>
<dbReference type="GO" id="GO:0003677">
    <property type="term" value="F:DNA binding"/>
    <property type="evidence" value="ECO:0007669"/>
    <property type="project" value="InterPro"/>
</dbReference>
<dbReference type="Gene3D" id="3.40.50.10110">
    <property type="entry name" value="DNA polymerase III subunit chi"/>
    <property type="match status" value="1"/>
</dbReference>
<keyword evidence="2" id="KW-1185">Reference proteome</keyword>
<sequence length="142" mass="15779">MRVDFYVLGQVPAERIVPPLAAKALAAGERMLVVSADAAQRTALSDALWGQDGFLAHGEEGTPHAERQPLLIGGDLSAANDAKLLLIADGQWRDSNDFARIFFLFDDDHRDDARNVWRETSARDDVEGFFWKQEGGKWRQGP</sequence>
<dbReference type="InterPro" id="IPR007459">
    <property type="entry name" value="DNA_pol3_chi"/>
</dbReference>
<dbReference type="Pfam" id="PF04364">
    <property type="entry name" value="DNA_pol3_chi"/>
    <property type="match status" value="1"/>
</dbReference>
<accession>A0A6I4U1M4</accession>
<dbReference type="PANTHER" id="PTHR38767:SF1">
    <property type="entry name" value="DNA POLYMERASE III SUBUNIT CHI"/>
    <property type="match status" value="1"/>
</dbReference>
<proteinExistence type="predicted"/>
<gene>
    <name evidence="1" type="ORF">GRI68_06980</name>
</gene>
<dbReference type="PANTHER" id="PTHR38767">
    <property type="entry name" value="DNA POLYMERASE III SUBUNIT CHI"/>
    <property type="match status" value="1"/>
</dbReference>
<dbReference type="GO" id="GO:0003887">
    <property type="term" value="F:DNA-directed DNA polymerase activity"/>
    <property type="evidence" value="ECO:0007669"/>
    <property type="project" value="InterPro"/>
</dbReference>